<evidence type="ECO:0000313" key="9">
    <source>
        <dbReference type="Proteomes" id="UP001291653"/>
    </source>
</evidence>
<accession>A0ABQ5P2G9</accession>
<dbReference type="InterPro" id="IPR017972">
    <property type="entry name" value="Cyt_P450_CS"/>
</dbReference>
<evidence type="ECO:0000256" key="2">
    <source>
        <dbReference type="ARBA" id="ARBA00022617"/>
    </source>
</evidence>
<dbReference type="PROSITE" id="PS00086">
    <property type="entry name" value="CYTOCHROME_P450"/>
    <property type="match status" value="1"/>
</dbReference>
<reference evidence="8 9" key="1">
    <citation type="submission" date="2022-10" db="EMBL/GenBank/DDBJ databases">
        <title>Draft genome sequence of Streptomyces sp. YSPA8.</title>
        <authorList>
            <person name="Moriuchi R."/>
            <person name="Dohra H."/>
            <person name="Yamamura H."/>
            <person name="Kodani S."/>
        </authorList>
    </citation>
    <scope>NUCLEOTIDE SEQUENCE [LARGE SCALE GENOMIC DNA]</scope>
    <source>
        <strain evidence="8 9">YSPA8</strain>
    </source>
</reference>
<dbReference type="Proteomes" id="UP001291653">
    <property type="component" value="Unassembled WGS sequence"/>
</dbReference>
<sequence length="457" mass="50696">MTMAETAFTRAVAPGALPLLGHALRLLRDPLPFVSCLASHGDLVEIRLGPQRVYMVCHPELLQRVLTDDRTFDKGGPLFDRLRDFMGNGLATCPHADHRRQRRLAQHAFHHQHMERHGAVMTHQVELMLDQWEDGQVIDAFPVFSAYTLRTVARSLFTADLGDDRVGTIRRTFTDVLAGALPRMLVPDAWQRLPLPGNHRYREANRILTDTVNSVIAQYRQDGTDHGDLMSMLLAARDEDGGGLSDTELRDQVVNLFVAGGETPAAVLSWAVAELAAHRGAERLLYEETDRVLAGRVATWHDLPRLPHTTRIIHETLRRYPGALMITRAASRPAQLAGDPLPAGSVIGFSPLILQSRPDYFPAPERFDPDRWLPEHALAMPRAAFAPFGGGPRKCIGDTFAMAEMTLALASIAARWTWRTTKPTDLRPALSPAAVRPRRVSLQLTARTPARTPPTGN</sequence>
<dbReference type="PRINTS" id="PR00385">
    <property type="entry name" value="P450"/>
</dbReference>
<keyword evidence="4 7" id="KW-0560">Oxidoreductase</keyword>
<dbReference type="InterPro" id="IPR001128">
    <property type="entry name" value="Cyt_P450"/>
</dbReference>
<dbReference type="InterPro" id="IPR050196">
    <property type="entry name" value="Cytochrome_P450_Monoox"/>
</dbReference>
<keyword evidence="3 7" id="KW-0479">Metal-binding</keyword>
<proteinExistence type="inferred from homology"/>
<keyword evidence="6 7" id="KW-0503">Monooxygenase</keyword>
<dbReference type="Pfam" id="PF00067">
    <property type="entry name" value="p450"/>
    <property type="match status" value="1"/>
</dbReference>
<evidence type="ECO:0000256" key="6">
    <source>
        <dbReference type="ARBA" id="ARBA00023033"/>
    </source>
</evidence>
<comment type="caution">
    <text evidence="8">The sequence shown here is derived from an EMBL/GenBank/DDBJ whole genome shotgun (WGS) entry which is preliminary data.</text>
</comment>
<keyword evidence="2 7" id="KW-0349">Heme</keyword>
<dbReference type="EMBL" id="BSBI01000009">
    <property type="protein sequence ID" value="GLF96807.1"/>
    <property type="molecule type" value="Genomic_DNA"/>
</dbReference>
<dbReference type="RefSeq" id="WP_323448836.1">
    <property type="nucleotide sequence ID" value="NZ_BSBI01000009.1"/>
</dbReference>
<dbReference type="SUPFAM" id="SSF48264">
    <property type="entry name" value="Cytochrome P450"/>
    <property type="match status" value="1"/>
</dbReference>
<organism evidence="8 9">
    <name type="scientific">Streptomyces yaizuensis</name>
    <dbReference type="NCBI Taxonomy" id="2989713"/>
    <lineage>
        <taxon>Bacteria</taxon>
        <taxon>Bacillati</taxon>
        <taxon>Actinomycetota</taxon>
        <taxon>Actinomycetes</taxon>
        <taxon>Kitasatosporales</taxon>
        <taxon>Streptomycetaceae</taxon>
        <taxon>Streptomyces</taxon>
    </lineage>
</organism>
<evidence type="ECO:0000256" key="1">
    <source>
        <dbReference type="ARBA" id="ARBA00010617"/>
    </source>
</evidence>
<evidence type="ECO:0000256" key="5">
    <source>
        <dbReference type="ARBA" id="ARBA00023004"/>
    </source>
</evidence>
<dbReference type="PRINTS" id="PR00463">
    <property type="entry name" value="EP450I"/>
</dbReference>
<evidence type="ECO:0000256" key="3">
    <source>
        <dbReference type="ARBA" id="ARBA00022723"/>
    </source>
</evidence>
<comment type="similarity">
    <text evidence="1 7">Belongs to the cytochrome P450 family.</text>
</comment>
<dbReference type="InterPro" id="IPR036396">
    <property type="entry name" value="Cyt_P450_sf"/>
</dbReference>
<gene>
    <name evidence="8" type="ORF">SYYSPA8_20940</name>
</gene>
<keyword evidence="5 7" id="KW-0408">Iron</keyword>
<keyword evidence="9" id="KW-1185">Reference proteome</keyword>
<evidence type="ECO:0000256" key="4">
    <source>
        <dbReference type="ARBA" id="ARBA00023002"/>
    </source>
</evidence>
<dbReference type="PANTHER" id="PTHR24291">
    <property type="entry name" value="CYTOCHROME P450 FAMILY 4"/>
    <property type="match status" value="1"/>
</dbReference>
<dbReference type="InterPro" id="IPR002401">
    <property type="entry name" value="Cyt_P450_E_grp-I"/>
</dbReference>
<evidence type="ECO:0000313" key="8">
    <source>
        <dbReference type="EMBL" id="GLF96807.1"/>
    </source>
</evidence>
<dbReference type="PANTHER" id="PTHR24291:SF50">
    <property type="entry name" value="BIFUNCTIONAL ALBAFLAVENONE MONOOXYGENASE_TERPENE SYNTHASE"/>
    <property type="match status" value="1"/>
</dbReference>
<dbReference type="CDD" id="cd11049">
    <property type="entry name" value="CYP170A1-like"/>
    <property type="match status" value="1"/>
</dbReference>
<protein>
    <submittedName>
        <fullName evidence="8">Cytochrome P450</fullName>
    </submittedName>
</protein>
<evidence type="ECO:0000256" key="7">
    <source>
        <dbReference type="RuleBase" id="RU000461"/>
    </source>
</evidence>
<dbReference type="Gene3D" id="1.10.630.10">
    <property type="entry name" value="Cytochrome P450"/>
    <property type="match status" value="1"/>
</dbReference>
<name>A0ABQ5P2G9_9ACTN</name>